<dbReference type="NCBIfam" id="TIGR01988">
    <property type="entry name" value="Ubi-OHases"/>
    <property type="match status" value="1"/>
</dbReference>
<comment type="cofactor">
    <cofactor evidence="1">
        <name>FAD</name>
        <dbReference type="ChEBI" id="CHEBI:57692"/>
    </cofactor>
</comment>
<dbReference type="NCBIfam" id="NF006593">
    <property type="entry name" value="PRK09126.1"/>
    <property type="match status" value="1"/>
</dbReference>
<dbReference type="EMBL" id="JBGMEK010000028">
    <property type="protein sequence ID" value="MFA0811906.1"/>
    <property type="molecule type" value="Genomic_DNA"/>
</dbReference>
<sequence>MLQTDVAIVGGGPAGLALAAMLARRDCRVTLLERQGEEGLVNPEDDGREIALTHKSVRILESLGAWQRLRGDEIGVLQSAQVVDGNSPSSLNFDTHGRGPLGFIVPNAAIRRVLFEVVSEGSGDIQLRSDCTVIATKADGSRRLLSIDGKDDLGAALVVAADSRFSEVRRMAGIGADMRDFGRVAVVGRVRTEQEHGGIARECFRYGSTLALLPLAEPNISSAVVTVPASRAEEMMRFSDAGFAAHVQRESAATLGSIESCSKRHKYPLVAVYAHQFFSERFALIGDAAVGMHPVTAHGFNLGLAGADTLARQLGGTARLYQPARLRRALSRYQVQHRLESHPIYTGTNRVVDLFTDDRLPAKLLRKAVLRVSEHLPPVRRAIVHQLTR</sequence>
<evidence type="ECO:0000256" key="3">
    <source>
        <dbReference type="ARBA" id="ARBA00005349"/>
    </source>
</evidence>
<keyword evidence="4" id="KW-0285">Flavoprotein</keyword>
<feature type="domain" description="FAD-binding" evidence="8">
    <location>
        <begin position="3"/>
        <end position="315"/>
    </location>
</feature>
<keyword evidence="5" id="KW-0274">FAD</keyword>
<evidence type="ECO:0000256" key="4">
    <source>
        <dbReference type="ARBA" id="ARBA00022630"/>
    </source>
</evidence>
<evidence type="ECO:0000256" key="5">
    <source>
        <dbReference type="ARBA" id="ARBA00022827"/>
    </source>
</evidence>
<evidence type="ECO:0000313" key="9">
    <source>
        <dbReference type="EMBL" id="MFA0811906.1"/>
    </source>
</evidence>
<evidence type="ECO:0000256" key="1">
    <source>
        <dbReference type="ARBA" id="ARBA00001974"/>
    </source>
</evidence>
<dbReference type="RefSeq" id="WP_371839511.1">
    <property type="nucleotide sequence ID" value="NZ_JBGMEK010000028.1"/>
</dbReference>
<protein>
    <submittedName>
        <fullName evidence="9">5-demethoxyubiquinol-8 5-hydroxylase UbiM</fullName>
    </submittedName>
</protein>
<evidence type="ECO:0000256" key="7">
    <source>
        <dbReference type="ARBA" id="ARBA00023033"/>
    </source>
</evidence>
<dbReference type="PANTHER" id="PTHR43876:SF25">
    <property type="entry name" value="MONOOXYGENASE NMA2164"/>
    <property type="match status" value="1"/>
</dbReference>
<keyword evidence="7" id="KW-0503">Monooxygenase</keyword>
<keyword evidence="10" id="KW-1185">Reference proteome</keyword>
<comment type="pathway">
    <text evidence="2">Cofactor biosynthesis; ubiquinone biosynthesis.</text>
</comment>
<comment type="caution">
    <text evidence="9">The sequence shown here is derived from an EMBL/GenBank/DDBJ whole genome shotgun (WGS) entry which is preliminary data.</text>
</comment>
<name>A0ABV4P0K6_9GAMM</name>
<dbReference type="PRINTS" id="PR00420">
    <property type="entry name" value="RNGMNOXGNASE"/>
</dbReference>
<proteinExistence type="inferred from homology"/>
<keyword evidence="6" id="KW-0560">Oxidoreductase</keyword>
<evidence type="ECO:0000256" key="2">
    <source>
        <dbReference type="ARBA" id="ARBA00004749"/>
    </source>
</evidence>
<reference evidence="9 10" key="1">
    <citation type="submission" date="2024-08" db="EMBL/GenBank/DDBJ databases">
        <authorList>
            <person name="Ishaq N."/>
        </authorList>
    </citation>
    <scope>NUCLEOTIDE SEQUENCE [LARGE SCALE GENOMIC DNA]</scope>
    <source>
        <strain evidence="9 10">DSM 18651</strain>
    </source>
</reference>
<dbReference type="SUPFAM" id="SSF51905">
    <property type="entry name" value="FAD/NAD(P)-binding domain"/>
    <property type="match status" value="1"/>
</dbReference>
<dbReference type="InterPro" id="IPR010971">
    <property type="entry name" value="UbiH/COQ6"/>
</dbReference>
<organism evidence="9 10">
    <name type="scientific">Microbulbifer epialgicus</name>
    <dbReference type="NCBI Taxonomy" id="393907"/>
    <lineage>
        <taxon>Bacteria</taxon>
        <taxon>Pseudomonadati</taxon>
        <taxon>Pseudomonadota</taxon>
        <taxon>Gammaproteobacteria</taxon>
        <taxon>Cellvibrionales</taxon>
        <taxon>Microbulbiferaceae</taxon>
        <taxon>Microbulbifer</taxon>
    </lineage>
</organism>
<evidence type="ECO:0000256" key="6">
    <source>
        <dbReference type="ARBA" id="ARBA00023002"/>
    </source>
</evidence>
<evidence type="ECO:0000313" key="10">
    <source>
        <dbReference type="Proteomes" id="UP001569428"/>
    </source>
</evidence>
<dbReference type="Gene3D" id="3.50.50.60">
    <property type="entry name" value="FAD/NAD(P)-binding domain"/>
    <property type="match status" value="2"/>
</dbReference>
<dbReference type="Proteomes" id="UP001569428">
    <property type="component" value="Unassembled WGS sequence"/>
</dbReference>
<dbReference type="InterPro" id="IPR002938">
    <property type="entry name" value="FAD-bd"/>
</dbReference>
<dbReference type="InterPro" id="IPR051205">
    <property type="entry name" value="UbiH/COQ6_monooxygenase"/>
</dbReference>
<accession>A0ABV4P0K6</accession>
<dbReference type="InterPro" id="IPR036188">
    <property type="entry name" value="FAD/NAD-bd_sf"/>
</dbReference>
<evidence type="ECO:0000259" key="8">
    <source>
        <dbReference type="Pfam" id="PF01494"/>
    </source>
</evidence>
<gene>
    <name evidence="9" type="primary">ubiM</name>
    <name evidence="9" type="ORF">ACCI49_13380</name>
</gene>
<dbReference type="Pfam" id="PF01494">
    <property type="entry name" value="FAD_binding_3"/>
    <property type="match status" value="1"/>
</dbReference>
<comment type="similarity">
    <text evidence="3">Belongs to the UbiH/COQ6 family.</text>
</comment>
<dbReference type="PANTHER" id="PTHR43876">
    <property type="entry name" value="UBIQUINONE BIOSYNTHESIS MONOOXYGENASE COQ6, MITOCHONDRIAL"/>
    <property type="match status" value="1"/>
</dbReference>